<dbReference type="AlphaFoldDB" id="A0A1I6DGM1"/>
<dbReference type="InterPro" id="IPR006976">
    <property type="entry name" value="VanZ-like"/>
</dbReference>
<evidence type="ECO:0000256" key="4">
    <source>
        <dbReference type="ARBA" id="ARBA00023136"/>
    </source>
</evidence>
<evidence type="ECO:0000256" key="5">
    <source>
        <dbReference type="SAM" id="MobiDB-lite"/>
    </source>
</evidence>
<feature type="transmembrane region" description="Helical" evidence="6">
    <location>
        <begin position="311"/>
        <end position="327"/>
    </location>
</feature>
<feature type="transmembrane region" description="Helical" evidence="6">
    <location>
        <begin position="238"/>
        <end position="267"/>
    </location>
</feature>
<dbReference type="EMBL" id="FOYL01000002">
    <property type="protein sequence ID" value="SFR04528.1"/>
    <property type="molecule type" value="Genomic_DNA"/>
</dbReference>
<keyword evidence="3 6" id="KW-1133">Transmembrane helix</keyword>
<evidence type="ECO:0000313" key="10">
    <source>
        <dbReference type="Proteomes" id="UP000198583"/>
    </source>
</evidence>
<dbReference type="InterPro" id="IPR010432">
    <property type="entry name" value="RDD"/>
</dbReference>
<feature type="transmembrane region" description="Helical" evidence="6">
    <location>
        <begin position="287"/>
        <end position="305"/>
    </location>
</feature>
<name>A0A1I6DGM1_9PSEU</name>
<keyword evidence="10" id="KW-1185">Reference proteome</keyword>
<dbReference type="InterPro" id="IPR053150">
    <property type="entry name" value="Teicoplanin_resist-assoc"/>
</dbReference>
<feature type="transmembrane region" description="Helical" evidence="6">
    <location>
        <begin position="44"/>
        <end position="64"/>
    </location>
</feature>
<feature type="transmembrane region" description="Helical" evidence="6">
    <location>
        <begin position="12"/>
        <end position="32"/>
    </location>
</feature>
<feature type="domain" description="RDD" evidence="8">
    <location>
        <begin position="238"/>
        <end position="336"/>
    </location>
</feature>
<feature type="transmembrane region" description="Helical" evidence="6">
    <location>
        <begin position="173"/>
        <end position="194"/>
    </location>
</feature>
<keyword evidence="4 6" id="KW-0472">Membrane</keyword>
<sequence length="368" mass="40034">MMASYWETARTGFLAFVGVGLLVLVPLVLLHYFRFRRVEPRRAFVLYGLLLYGLVALALIFLPFPSDVAKLCTGDQMLSTVPFQWVTDMNNNMAAYGRSGILAMVQSQAFLQQLFNVVLFVPLGVVLRKAYGKGPLAVIAIGMGLSLAIEVVQYTGNLGFYPCPYRIADVDDLISNTFGGLLGWMMAPAAFVVPRVPSSDEAAAPSGTVTVPRRLIGLISELVFVIVIAKLVLHSDPLWAVCVLVAFRVVLPAAANGMTIGGILLHYRIRSLDGSRANPAQLALRELLGLTGFVAYATVLSPLIGIGWWDLLVVALFVGGAFVFPVFRRDQRGWHEHAARTRDVPVDRQSNSASREAATEAPLDSTAR</sequence>
<feature type="region of interest" description="Disordered" evidence="5">
    <location>
        <begin position="339"/>
        <end position="368"/>
    </location>
</feature>
<evidence type="ECO:0000259" key="7">
    <source>
        <dbReference type="Pfam" id="PF04892"/>
    </source>
</evidence>
<evidence type="ECO:0000256" key="2">
    <source>
        <dbReference type="ARBA" id="ARBA00022692"/>
    </source>
</evidence>
<dbReference type="PANTHER" id="PTHR36834:SF1">
    <property type="entry name" value="INTEGRAL MEMBRANE PROTEIN"/>
    <property type="match status" value="1"/>
</dbReference>
<dbReference type="Proteomes" id="UP000198583">
    <property type="component" value="Unassembled WGS sequence"/>
</dbReference>
<accession>A0A1I6DGM1</accession>
<feature type="domain" description="VanZ-like" evidence="7">
    <location>
        <begin position="50"/>
        <end position="188"/>
    </location>
</feature>
<reference evidence="10" key="1">
    <citation type="submission" date="2016-10" db="EMBL/GenBank/DDBJ databases">
        <authorList>
            <person name="Varghese N."/>
            <person name="Submissions S."/>
        </authorList>
    </citation>
    <scope>NUCLEOTIDE SEQUENCE [LARGE SCALE GENOMIC DNA]</scope>
    <source>
        <strain evidence="10">DSM 44232</strain>
    </source>
</reference>
<comment type="subcellular location">
    <subcellularLocation>
        <location evidence="1">Membrane</location>
        <topology evidence="1">Multi-pass membrane protein</topology>
    </subcellularLocation>
</comment>
<organism evidence="9 10">
    <name type="scientific">Lentzea waywayandensis</name>
    <dbReference type="NCBI Taxonomy" id="84724"/>
    <lineage>
        <taxon>Bacteria</taxon>
        <taxon>Bacillati</taxon>
        <taxon>Actinomycetota</taxon>
        <taxon>Actinomycetes</taxon>
        <taxon>Pseudonocardiales</taxon>
        <taxon>Pseudonocardiaceae</taxon>
        <taxon>Lentzea</taxon>
    </lineage>
</organism>
<evidence type="ECO:0000259" key="8">
    <source>
        <dbReference type="Pfam" id="PF06271"/>
    </source>
</evidence>
<dbReference type="Pfam" id="PF04892">
    <property type="entry name" value="VanZ"/>
    <property type="match status" value="1"/>
</dbReference>
<feature type="transmembrane region" description="Helical" evidence="6">
    <location>
        <begin position="109"/>
        <end position="127"/>
    </location>
</feature>
<dbReference type="GO" id="GO:0016020">
    <property type="term" value="C:membrane"/>
    <property type="evidence" value="ECO:0007669"/>
    <property type="project" value="UniProtKB-SubCell"/>
</dbReference>
<dbReference type="PANTHER" id="PTHR36834">
    <property type="entry name" value="MEMBRANE PROTEIN-RELATED"/>
    <property type="match status" value="1"/>
</dbReference>
<feature type="transmembrane region" description="Helical" evidence="6">
    <location>
        <begin position="215"/>
        <end position="232"/>
    </location>
</feature>
<dbReference type="OrthoDB" id="4822551at2"/>
<dbReference type="RefSeq" id="WP_093589247.1">
    <property type="nucleotide sequence ID" value="NZ_FOYL01000002.1"/>
</dbReference>
<feature type="transmembrane region" description="Helical" evidence="6">
    <location>
        <begin position="134"/>
        <end position="153"/>
    </location>
</feature>
<evidence type="ECO:0000256" key="6">
    <source>
        <dbReference type="SAM" id="Phobius"/>
    </source>
</evidence>
<keyword evidence="2 6" id="KW-0812">Transmembrane</keyword>
<proteinExistence type="predicted"/>
<dbReference type="STRING" id="84724.SAMN04488564_102549"/>
<gene>
    <name evidence="9" type="ORF">SAMN04488564_102549</name>
</gene>
<evidence type="ECO:0000313" key="9">
    <source>
        <dbReference type="EMBL" id="SFR04528.1"/>
    </source>
</evidence>
<evidence type="ECO:0000256" key="3">
    <source>
        <dbReference type="ARBA" id="ARBA00022989"/>
    </source>
</evidence>
<evidence type="ECO:0000256" key="1">
    <source>
        <dbReference type="ARBA" id="ARBA00004141"/>
    </source>
</evidence>
<protein>
    <submittedName>
        <fullName evidence="9">Glycopeptide antibiotics resistance protein</fullName>
    </submittedName>
</protein>
<dbReference type="Pfam" id="PF06271">
    <property type="entry name" value="RDD"/>
    <property type="match status" value="1"/>
</dbReference>